<keyword evidence="2" id="KW-1185">Reference proteome</keyword>
<keyword evidence="1" id="KW-0378">Hydrolase</keyword>
<dbReference type="EMBL" id="CM043020">
    <property type="protein sequence ID" value="KAI4459785.1"/>
    <property type="molecule type" value="Genomic_DNA"/>
</dbReference>
<sequence>MDHKFCNLCSGANSTNDITLQCITICSFAGVPSVDLQNNGNQKKYTVNRGSSGDISISKPICALFVMGAIVLAAVAAVITYFLTPSCNGNSLPASLTRSRTRMEEDEPSVKYISLPRSVEPIHYRLYILPKLETDFTTFGNVTIKLNINEKTDEISLNALDLKINEHSVSVRRLKDGKFIKVLGQQYIKDSQGYKIHLEQSLSVQDEYELFMEFTGILNDYMVGFYRSHYFIKSSNTSISRWIASTQFSPTDARRAFPCFDEPSFKAKFAISIARPSNMSTLSNMPLKDSTVIASDNITWDNYNETPLMSSYLVAFIVHDFDPYPHSVNNSFKVWTRKNLIDYAQYAFEVGPRMLSFFEDYFVTPKGWDDLWLKEGFATYFQYLAVDKIHSDWQILNEFFYEQTYTAMRLDRLISSRSIHFKVENSNDIRQVFDAISYSKGASLVNQIANILGENTFKEGVRKFLNNKSFANADHCDLWDALTEQAHIDNTLDKNLSMAVIMRGWIDQPGFPVVTVTPDYEKNVLKFSQKRFILNERAETESKYRWWIPISYTTNNNTDLEDGKPKFWLDDYKEESVNLTHMQWYLVNLKQNYYIVNYDEKNWKVLSDMIMHLPPVIRAQLVGDSMSLARAGIIDYSIPLNMIKIIGTRDREIIFVPLELIFSETDYLYNILYNTPAFGVYEKYFWSIFDFALEKVDFSENPADRYIIKRIRRLVLPQACRQPNTKCAVTARQIFRSWMDNNYRVTPNIRSVVYCTAIRDGDEVDWEFAYKEYLKARSVSEKQTILAALGCSSKHWMLSKYLEMMISNTSGIRKQDGSVVFDAVANNVYGHNLAFDFIRNRWTEINE</sequence>
<evidence type="ECO:0000313" key="2">
    <source>
        <dbReference type="Proteomes" id="UP001056778"/>
    </source>
</evidence>
<organism evidence="1 2">
    <name type="scientific">Holotrichia oblita</name>
    <name type="common">Chafer beetle</name>
    <dbReference type="NCBI Taxonomy" id="644536"/>
    <lineage>
        <taxon>Eukaryota</taxon>
        <taxon>Metazoa</taxon>
        <taxon>Ecdysozoa</taxon>
        <taxon>Arthropoda</taxon>
        <taxon>Hexapoda</taxon>
        <taxon>Insecta</taxon>
        <taxon>Pterygota</taxon>
        <taxon>Neoptera</taxon>
        <taxon>Endopterygota</taxon>
        <taxon>Coleoptera</taxon>
        <taxon>Polyphaga</taxon>
        <taxon>Scarabaeiformia</taxon>
        <taxon>Scarabaeidae</taxon>
        <taxon>Melolonthinae</taxon>
        <taxon>Holotrichia</taxon>
    </lineage>
</organism>
<proteinExistence type="predicted"/>
<name>A0ACB9SZ21_HOLOL</name>
<reference evidence="1" key="1">
    <citation type="submission" date="2022-04" db="EMBL/GenBank/DDBJ databases">
        <title>Chromosome-scale genome assembly of Holotrichia oblita Faldermann.</title>
        <authorList>
            <person name="Rongchong L."/>
        </authorList>
    </citation>
    <scope>NUCLEOTIDE SEQUENCE</scope>
    <source>
        <strain evidence="1">81SQS9</strain>
    </source>
</reference>
<dbReference type="Proteomes" id="UP001056778">
    <property type="component" value="Chromosome 6"/>
</dbReference>
<keyword evidence="1" id="KW-0482">Metalloprotease</keyword>
<comment type="caution">
    <text evidence="1">The sequence shown here is derived from an EMBL/GenBank/DDBJ whole genome shotgun (WGS) entry which is preliminary data.</text>
</comment>
<keyword evidence="1" id="KW-0645">Protease</keyword>
<protein>
    <submittedName>
        <fullName evidence="1">Protease m1 zinc metalloprotease</fullName>
    </submittedName>
</protein>
<accession>A0ACB9SZ21</accession>
<evidence type="ECO:0000313" key="1">
    <source>
        <dbReference type="EMBL" id="KAI4459785.1"/>
    </source>
</evidence>
<gene>
    <name evidence="1" type="ORF">MML48_6g00011703</name>
</gene>